<dbReference type="SUPFAM" id="SSF48371">
    <property type="entry name" value="ARM repeat"/>
    <property type="match status" value="1"/>
</dbReference>
<organism evidence="12 13">
    <name type="scientific">Bemisia tabaci</name>
    <name type="common">Sweetpotato whitefly</name>
    <name type="synonym">Aleurodes tabaci</name>
    <dbReference type="NCBI Taxonomy" id="7038"/>
    <lineage>
        <taxon>Eukaryota</taxon>
        <taxon>Metazoa</taxon>
        <taxon>Ecdysozoa</taxon>
        <taxon>Arthropoda</taxon>
        <taxon>Hexapoda</taxon>
        <taxon>Insecta</taxon>
        <taxon>Pterygota</taxon>
        <taxon>Neoptera</taxon>
        <taxon>Paraneoptera</taxon>
        <taxon>Hemiptera</taxon>
        <taxon>Sternorrhyncha</taxon>
        <taxon>Aleyrodoidea</taxon>
        <taxon>Aleyrodidae</taxon>
        <taxon>Aleyrodinae</taxon>
        <taxon>Bemisia</taxon>
    </lineage>
</organism>
<protein>
    <recommendedName>
        <fullName evidence="14">Proteasome activator complex subunit 4</fullName>
    </recommendedName>
</protein>
<dbReference type="InterPro" id="IPR021843">
    <property type="entry name" value="PSME4_C"/>
</dbReference>
<dbReference type="GO" id="GO:0005829">
    <property type="term" value="C:cytosol"/>
    <property type="evidence" value="ECO:0007669"/>
    <property type="project" value="TreeGrafter"/>
</dbReference>
<feature type="domain" description="Proteasome activator complex subunit 4 C-terminal" evidence="9">
    <location>
        <begin position="1763"/>
        <end position="1849"/>
    </location>
</feature>
<dbReference type="Pfam" id="PF23096">
    <property type="entry name" value="HEAT_PSME4"/>
    <property type="match status" value="1"/>
</dbReference>
<evidence type="ECO:0000259" key="11">
    <source>
        <dbReference type="Pfam" id="PF23096"/>
    </source>
</evidence>
<proteinExistence type="inferred from homology"/>
<dbReference type="GO" id="GO:0070628">
    <property type="term" value="F:proteasome binding"/>
    <property type="evidence" value="ECO:0007669"/>
    <property type="project" value="InterPro"/>
</dbReference>
<dbReference type="GO" id="GO:0005634">
    <property type="term" value="C:nucleus"/>
    <property type="evidence" value="ECO:0007669"/>
    <property type="project" value="UniProtKB-SubCell"/>
</dbReference>
<evidence type="ECO:0000256" key="2">
    <source>
        <dbReference type="ARBA" id="ARBA00004496"/>
    </source>
</evidence>
<keyword evidence="6" id="KW-0227">DNA damage</keyword>
<comment type="similarity">
    <text evidence="3">Belongs to the BLM10 family.</text>
</comment>
<dbReference type="InterPro" id="IPR016024">
    <property type="entry name" value="ARM-type_fold"/>
</dbReference>
<accession>A0A9P0F368</accession>
<dbReference type="EMBL" id="OU963864">
    <property type="protein sequence ID" value="CAH0386281.1"/>
    <property type="molecule type" value="Genomic_DNA"/>
</dbReference>
<dbReference type="InterPro" id="IPR035309">
    <property type="entry name" value="PSME4"/>
</dbReference>
<sequence>MENSDEKSFLELRTQQLGFRPQKEIPFNKYLPYADELDAESEQYLAEIKANLARAIMLREMEPGIDIWSFRLEKYIGLYGFKFSKEDHVAFIKVFYELLMIPDLEHAYIQTFCKTLILLLKKPKLISPDDLVLPWKPLYDLCERLLSNSAVIVGMYRYLSTLEGYLTELVYMAALYFPPEATQEMLDLWRPKLCPFDGDSITDTIEYCEWFLPTMLRPDQSHLGYELWFHEFMNLWDRCNNSLKWDQEMMSLMTGLAENNIGYIDWEPYIPTMFTRFLRSLHLPVYYRQVTTGRYPNISMDLIARWIVSVLGGGSSAQTYLNQLMKALESYFHPANFGRWIRNLKEFVKVLPSCFIKRLHRERIKKPTWETPIPDSHKLTEEDITNFVESLKPTVLRAMFSKMNMSDVSSAVKHLSILRPELIVPAVIDRFYATIDSLTEPHKFTAAMNGVAAVARQLVTGGEGAYPQGPTHVVPILFATLPGIDPNDVKKSFFTFQLISTFSIMVPFVDCSAASQYHDLTPEEEIVCSSTAQFEDFVLQFMDRCFTLIESFALEATRLDRKSADRRSRMEAGVEQGLASTFGSILHQTSDEIFAAALSKLKSFVTSSILEVKVAGKYLATLCHLFAYIRPHETLESLLPHVCNSIIRLTESDETLKEETLDDELMYYLLLLPQISSVKCGALIKYKDLLIKVLDRTLKLKCSDGYGFSCTLLVNVLQGAINIGPTEFRCIIEDFRSKPLSEFLPIKHWGKSTSYQRLKINWNRPGIEEKNFVEFITHRYLPTELERLNQFIDGKITLDKEELKRCLTIVFSISVGNPLLPCWKDEEPLNLKESCSSLSPWDVKTGLSGLEVTMPNGDNALKTIASTVLRLQDKLLDSCEDDTQSLFVLIGIYDVLLFGLYRIKNDIDNHFRMYITIKKQLDNRLSKGKGHLRYLLIERVAFQHRYRQIYSSPVFTETHQRILSKLVTLATSRYSQVRIMSQSKVFQTLEYYQYSYLTIIPELKRLLSLDPNQYHEQFKGSLHLLLGDKTDRPLIVKYDWEVLLAVWPTIVQTIPSEKLSVIHLLERLTDVVRKNFPTIGITQEIPDSCIAPAAQLVTASKPLPSIKLPSEEEIKIGSKKLSEQNERNKKNYFALLHSLNELINTRSLHWRFHSMALSFLRDLVHLDENYPAEVVSTFLNNLIHDQLDLRKIAIRCVIFVLQQQKRSRVKITVDPYKISGVEKPSSRVVPGNREDNKWLTYCPENIPKNAEEWDQSRYVHKHYFGYYSWPTEVKVSAPYKDQPPLDRKPEDLNPCERKIFEFFNDPNFVAKLVEFLSLEERKGKDKFDALKFSLFKGLFRNYGDTFLEHFKPHIERLVSDKQESSQRCGAEMITGLIRGSIHWPYEKVANLWVWLKPTLRTALSNMTVETVNDWGVCFATSSESRDPNKLHWLIELLLEDPIPEEASFIICGRLTALQGVLNQQSWRVCHAYHQLLEIVKKYLTHEFQNVRDRLGSVLSNIFSTDLRLQDESNSNAPQIDQFLAEFIPQIGVLSSVALQSDAVVSEAMDVDEPGEGSSQIKEEPRAAENHVLDDKQKDAKLRLFKTICKGTLSTLCLAPYGIRPIYMELFPLLCLMENYENDDEMKKVCKALIAFLSQTCLPADCVPSAINAIEKVFNSGSWSAKLVSLDFTQVFIFHNMALIISNPLWIKQVSEMVEKLLENERVEVREKAGEVLSGLLHCGFISNPTDLLARFKKVCKTSLRKKSNLSVKAGNNIDHNLIAKKHAGVLGLCAFIRASPYDIPEHLPEIILLLGDHLSDPQPIPATIRKTLGDFKRTHHDDWDTHKTKFTEEELLIISDLAIPPSYFA</sequence>
<feature type="domain" description="Proteasome activator Blm10 middle HEAT repeats region" evidence="10">
    <location>
        <begin position="321"/>
        <end position="820"/>
    </location>
</feature>
<evidence type="ECO:0000256" key="1">
    <source>
        <dbReference type="ARBA" id="ARBA00004123"/>
    </source>
</evidence>
<dbReference type="GO" id="GO:0016504">
    <property type="term" value="F:peptidase activator activity"/>
    <property type="evidence" value="ECO:0007669"/>
    <property type="project" value="InterPro"/>
</dbReference>
<evidence type="ECO:0000256" key="3">
    <source>
        <dbReference type="ARBA" id="ARBA00005739"/>
    </source>
</evidence>
<evidence type="ECO:0000313" key="13">
    <source>
        <dbReference type="Proteomes" id="UP001152759"/>
    </source>
</evidence>
<evidence type="ECO:0000313" key="12">
    <source>
        <dbReference type="EMBL" id="CAH0386281.1"/>
    </source>
</evidence>
<keyword evidence="13" id="KW-1185">Reference proteome</keyword>
<dbReference type="PANTHER" id="PTHR32170">
    <property type="entry name" value="PROTEASOME ACTIVATOR COMPLEX SUBUNIT 4"/>
    <property type="match status" value="1"/>
</dbReference>
<evidence type="ECO:0000259" key="9">
    <source>
        <dbReference type="Pfam" id="PF11919"/>
    </source>
</evidence>
<keyword evidence="4" id="KW-0963">Cytoplasm</keyword>
<dbReference type="Proteomes" id="UP001152759">
    <property type="component" value="Chromosome 3"/>
</dbReference>
<dbReference type="InterPro" id="IPR055455">
    <property type="entry name" value="HEAT_PSME4"/>
</dbReference>
<evidence type="ECO:0000256" key="7">
    <source>
        <dbReference type="ARBA" id="ARBA00023204"/>
    </source>
</evidence>
<dbReference type="GO" id="GO:0010499">
    <property type="term" value="P:proteasomal ubiquitin-independent protein catabolic process"/>
    <property type="evidence" value="ECO:0007669"/>
    <property type="project" value="TreeGrafter"/>
</dbReference>
<evidence type="ECO:0008006" key="14">
    <source>
        <dbReference type="Google" id="ProtNLM"/>
    </source>
</evidence>
<dbReference type="GO" id="GO:0006281">
    <property type="term" value="P:DNA repair"/>
    <property type="evidence" value="ECO:0007669"/>
    <property type="project" value="UniProtKB-KW"/>
</dbReference>
<feature type="domain" description="Proteasome activator complex subunit 4-like HEAT repeat-like" evidence="11">
    <location>
        <begin position="1174"/>
        <end position="1458"/>
    </location>
</feature>
<gene>
    <name evidence="12" type="ORF">BEMITA_LOCUS5421</name>
</gene>
<evidence type="ECO:0000259" key="10">
    <source>
        <dbReference type="Pfam" id="PF16507"/>
    </source>
</evidence>
<dbReference type="Pfam" id="PF16507">
    <property type="entry name" value="HEAT_PSME4_mid"/>
    <property type="match status" value="1"/>
</dbReference>
<name>A0A9P0F368_BEMTA</name>
<comment type="subcellular location">
    <subcellularLocation>
        <location evidence="2">Cytoplasm</location>
    </subcellularLocation>
    <subcellularLocation>
        <location evidence="1">Nucleus</location>
    </subcellularLocation>
</comment>
<keyword evidence="5" id="KW-0677">Repeat</keyword>
<evidence type="ECO:0000256" key="5">
    <source>
        <dbReference type="ARBA" id="ARBA00022737"/>
    </source>
</evidence>
<keyword evidence="7" id="KW-0234">DNA repair</keyword>
<dbReference type="InterPro" id="IPR032430">
    <property type="entry name" value="Blm10_mid"/>
</dbReference>
<keyword evidence="8" id="KW-0539">Nucleus</keyword>
<evidence type="ECO:0000256" key="8">
    <source>
        <dbReference type="ARBA" id="ARBA00023242"/>
    </source>
</evidence>
<dbReference type="PANTHER" id="PTHR32170:SF3">
    <property type="entry name" value="PROTEASOME ACTIVATOR COMPLEX SUBUNIT 4"/>
    <property type="match status" value="1"/>
</dbReference>
<dbReference type="Pfam" id="PF11919">
    <property type="entry name" value="PSME4_C"/>
    <property type="match status" value="1"/>
</dbReference>
<evidence type="ECO:0000256" key="4">
    <source>
        <dbReference type="ARBA" id="ARBA00022490"/>
    </source>
</evidence>
<reference evidence="12" key="1">
    <citation type="submission" date="2021-12" db="EMBL/GenBank/DDBJ databases">
        <authorList>
            <person name="King R."/>
        </authorList>
    </citation>
    <scope>NUCLEOTIDE SEQUENCE</scope>
</reference>
<evidence type="ECO:0000256" key="6">
    <source>
        <dbReference type="ARBA" id="ARBA00022763"/>
    </source>
</evidence>